<dbReference type="SUPFAM" id="SSF46785">
    <property type="entry name" value="Winged helix' DNA-binding domain"/>
    <property type="match status" value="1"/>
</dbReference>
<evidence type="ECO:0000256" key="1">
    <source>
        <dbReference type="ARBA" id="ARBA00009437"/>
    </source>
</evidence>
<keyword evidence="7" id="KW-1185">Reference proteome</keyword>
<gene>
    <name evidence="6" type="ORF">Q8791_06970</name>
</gene>
<evidence type="ECO:0000313" key="6">
    <source>
        <dbReference type="EMBL" id="MEE2036959.1"/>
    </source>
</evidence>
<dbReference type="PROSITE" id="PS50931">
    <property type="entry name" value="HTH_LYSR"/>
    <property type="match status" value="1"/>
</dbReference>
<dbReference type="InterPro" id="IPR036388">
    <property type="entry name" value="WH-like_DNA-bd_sf"/>
</dbReference>
<dbReference type="PANTHER" id="PTHR30346">
    <property type="entry name" value="TRANSCRIPTIONAL DUAL REGULATOR HCAR-RELATED"/>
    <property type="match status" value="1"/>
</dbReference>
<dbReference type="SUPFAM" id="SSF53850">
    <property type="entry name" value="Periplasmic binding protein-like II"/>
    <property type="match status" value="1"/>
</dbReference>
<dbReference type="Gene3D" id="3.40.190.10">
    <property type="entry name" value="Periplasmic binding protein-like II"/>
    <property type="match status" value="2"/>
</dbReference>
<dbReference type="PANTHER" id="PTHR30346:SF29">
    <property type="entry name" value="LYSR SUBSTRATE-BINDING"/>
    <property type="match status" value="1"/>
</dbReference>
<dbReference type="Proteomes" id="UP001356095">
    <property type="component" value="Unassembled WGS sequence"/>
</dbReference>
<reference evidence="6 7" key="1">
    <citation type="submission" date="2023-08" db="EMBL/GenBank/DDBJ databases">
        <authorList>
            <person name="Girao M."/>
            <person name="Carvalho M.F."/>
        </authorList>
    </citation>
    <scope>NUCLEOTIDE SEQUENCE [LARGE SCALE GENOMIC DNA]</scope>
    <source>
        <strain evidence="6 7">CT-R113</strain>
    </source>
</reference>
<evidence type="ECO:0000313" key="7">
    <source>
        <dbReference type="Proteomes" id="UP001356095"/>
    </source>
</evidence>
<dbReference type="EMBL" id="JAUZMY010000005">
    <property type="protein sequence ID" value="MEE2036959.1"/>
    <property type="molecule type" value="Genomic_DNA"/>
</dbReference>
<dbReference type="Pfam" id="PF03466">
    <property type="entry name" value="LysR_substrate"/>
    <property type="match status" value="1"/>
</dbReference>
<dbReference type="InterPro" id="IPR005119">
    <property type="entry name" value="LysR_subst-bd"/>
</dbReference>
<comment type="similarity">
    <text evidence="1">Belongs to the LysR transcriptional regulatory family.</text>
</comment>
<dbReference type="RefSeq" id="WP_330090761.1">
    <property type="nucleotide sequence ID" value="NZ_JAUZMY010000005.1"/>
</dbReference>
<evidence type="ECO:0000256" key="4">
    <source>
        <dbReference type="ARBA" id="ARBA00023163"/>
    </source>
</evidence>
<dbReference type="Gene3D" id="1.10.10.10">
    <property type="entry name" value="Winged helix-like DNA-binding domain superfamily/Winged helix DNA-binding domain"/>
    <property type="match status" value="1"/>
</dbReference>
<evidence type="ECO:0000256" key="3">
    <source>
        <dbReference type="ARBA" id="ARBA00023125"/>
    </source>
</evidence>
<evidence type="ECO:0000259" key="5">
    <source>
        <dbReference type="PROSITE" id="PS50931"/>
    </source>
</evidence>
<name>A0ABU7K538_9ACTN</name>
<protein>
    <submittedName>
        <fullName evidence="6">LysR family transcriptional regulator</fullName>
    </submittedName>
</protein>
<dbReference type="Pfam" id="PF00126">
    <property type="entry name" value="HTH_1"/>
    <property type="match status" value="1"/>
</dbReference>
<keyword evidence="4" id="KW-0804">Transcription</keyword>
<keyword evidence="3" id="KW-0238">DNA-binding</keyword>
<evidence type="ECO:0000256" key="2">
    <source>
        <dbReference type="ARBA" id="ARBA00023015"/>
    </source>
</evidence>
<proteinExistence type="inferred from homology"/>
<dbReference type="CDD" id="cd08423">
    <property type="entry name" value="PBP2_LTTR_like_6"/>
    <property type="match status" value="1"/>
</dbReference>
<feature type="domain" description="HTH lysR-type" evidence="5">
    <location>
        <begin position="2"/>
        <end position="59"/>
    </location>
</feature>
<accession>A0ABU7K538</accession>
<comment type="caution">
    <text evidence="6">The sequence shown here is derived from an EMBL/GenBank/DDBJ whole genome shotgun (WGS) entry which is preliminary data.</text>
</comment>
<sequence length="315" mass="33273">MIDLRRLRILRAVAHYGTVTAAANALHFTPSAASQQIRQLGRELDVTLLEPDGRGVRLTPAARTLLDHADAIHTRWEQAEAEMRGLGTEPSGLLRVAAFPMAVSRLLAPMAAALTAEHPRLDVRVLEAEPGECLDLLFRGGIDVTVIEAAPGAPPVTDARFDQVPLLDDVFDLVVSDRHRLAQRTSVALAETAAESWVLPPSGTTCHSHTMTVCAAVGFTPDGSHQALAWGSVASLVAHGLGVALIPRMADISPDLPVTRIPLEGPYVPARKLLTCIREGSRQNPAVAAARTELQRLAATATATATAPAAVAAIA</sequence>
<keyword evidence="2" id="KW-0805">Transcription regulation</keyword>
<organism evidence="6 7">
    <name type="scientific">Nocardiopsis codii</name>
    <dbReference type="NCBI Taxonomy" id="3065942"/>
    <lineage>
        <taxon>Bacteria</taxon>
        <taxon>Bacillati</taxon>
        <taxon>Actinomycetota</taxon>
        <taxon>Actinomycetes</taxon>
        <taxon>Streptosporangiales</taxon>
        <taxon>Nocardiopsidaceae</taxon>
        <taxon>Nocardiopsis</taxon>
    </lineage>
</organism>
<dbReference type="InterPro" id="IPR000847">
    <property type="entry name" value="LysR_HTH_N"/>
</dbReference>
<dbReference type="InterPro" id="IPR036390">
    <property type="entry name" value="WH_DNA-bd_sf"/>
</dbReference>